<dbReference type="Gene3D" id="1.25.40.10">
    <property type="entry name" value="Tetratricopeptide repeat domain"/>
    <property type="match status" value="1"/>
</dbReference>
<accession>A0A9Q0MY54</accession>
<dbReference type="PANTHER" id="PTHR21520:SF2">
    <property type="entry name" value="GLUTAMATE-RICH PROTEIN 2"/>
    <property type="match status" value="1"/>
</dbReference>
<feature type="compositionally biased region" description="Acidic residues" evidence="1">
    <location>
        <begin position="122"/>
        <end position="131"/>
    </location>
</feature>
<gene>
    <name evidence="2" type="primary">ERICH2</name>
    <name evidence="2" type="ORF">Bhyg_11987</name>
</gene>
<dbReference type="Proteomes" id="UP001151699">
    <property type="component" value="Chromosome X"/>
</dbReference>
<feature type="compositionally biased region" description="Low complexity" evidence="1">
    <location>
        <begin position="193"/>
        <end position="225"/>
    </location>
</feature>
<feature type="region of interest" description="Disordered" evidence="1">
    <location>
        <begin position="110"/>
        <end position="235"/>
    </location>
</feature>
<dbReference type="SUPFAM" id="SSF48452">
    <property type="entry name" value="TPR-like"/>
    <property type="match status" value="1"/>
</dbReference>
<comment type="caution">
    <text evidence="2">The sequence shown here is derived from an EMBL/GenBank/DDBJ whole genome shotgun (WGS) entry which is preliminary data.</text>
</comment>
<dbReference type="EMBL" id="WJQU01000003">
    <property type="protein sequence ID" value="KAJ6639245.1"/>
    <property type="molecule type" value="Genomic_DNA"/>
</dbReference>
<dbReference type="OrthoDB" id="9950633at2759"/>
<feature type="compositionally biased region" description="Polar residues" evidence="1">
    <location>
        <begin position="226"/>
        <end position="235"/>
    </location>
</feature>
<reference evidence="2" key="1">
    <citation type="submission" date="2022-07" db="EMBL/GenBank/DDBJ databases">
        <authorList>
            <person name="Trinca V."/>
            <person name="Uliana J.V.C."/>
            <person name="Torres T.T."/>
            <person name="Ward R.J."/>
            <person name="Monesi N."/>
        </authorList>
    </citation>
    <scope>NUCLEOTIDE SEQUENCE</scope>
    <source>
        <strain evidence="2">HSMRA1968</strain>
        <tissue evidence="2">Whole embryos</tissue>
    </source>
</reference>
<feature type="compositionally biased region" description="Low complexity" evidence="1">
    <location>
        <begin position="132"/>
        <end position="141"/>
    </location>
</feature>
<dbReference type="InterPro" id="IPR026703">
    <property type="entry name" value="ERICH2"/>
</dbReference>
<evidence type="ECO:0000313" key="2">
    <source>
        <dbReference type="EMBL" id="KAJ6639245.1"/>
    </source>
</evidence>
<feature type="compositionally biased region" description="Acidic residues" evidence="1">
    <location>
        <begin position="143"/>
        <end position="155"/>
    </location>
</feature>
<feature type="compositionally biased region" description="Polar residues" evidence="1">
    <location>
        <begin position="110"/>
        <end position="120"/>
    </location>
</feature>
<evidence type="ECO:0000313" key="3">
    <source>
        <dbReference type="Proteomes" id="UP001151699"/>
    </source>
</evidence>
<dbReference type="PANTHER" id="PTHR21520">
    <property type="entry name" value="GLUTAMATE-RICH PROTEIN 2"/>
    <property type="match status" value="1"/>
</dbReference>
<dbReference type="AlphaFoldDB" id="A0A9Q0MY54"/>
<keyword evidence="3" id="KW-1185">Reference proteome</keyword>
<organism evidence="2 3">
    <name type="scientific">Pseudolycoriella hygida</name>
    <dbReference type="NCBI Taxonomy" id="35572"/>
    <lineage>
        <taxon>Eukaryota</taxon>
        <taxon>Metazoa</taxon>
        <taxon>Ecdysozoa</taxon>
        <taxon>Arthropoda</taxon>
        <taxon>Hexapoda</taxon>
        <taxon>Insecta</taxon>
        <taxon>Pterygota</taxon>
        <taxon>Neoptera</taxon>
        <taxon>Endopterygota</taxon>
        <taxon>Diptera</taxon>
        <taxon>Nematocera</taxon>
        <taxon>Sciaroidea</taxon>
        <taxon>Sciaridae</taxon>
        <taxon>Pseudolycoriella</taxon>
    </lineage>
</organism>
<sequence length="235" mass="26113">MSHIIMIDEPNGNNLLKPKHPNGLAASFSNDDMSQSQSQSISEYTDANESMSCPTEFLAEFLSAVMLKDYKKALKYCKLILEFEPNNITAKEFYPFIQEKLKYLSTSNTTENLNQTSSNEFVDAEESEESDNSSSDQSRSDYSSDDDKEPNDGEDEQNHSNTSSNCTSGSENTTHSYPSSLLEEEDDLHSMPNLEKLNLSPLLSDLNNGNYNAISTSESESPTEPLTQHITGNMG</sequence>
<protein>
    <submittedName>
        <fullName evidence="2">Glutamate-rich protein 2</fullName>
    </submittedName>
</protein>
<name>A0A9Q0MY54_9DIPT</name>
<evidence type="ECO:0000256" key="1">
    <source>
        <dbReference type="SAM" id="MobiDB-lite"/>
    </source>
</evidence>
<dbReference type="InterPro" id="IPR011990">
    <property type="entry name" value="TPR-like_helical_dom_sf"/>
</dbReference>
<feature type="compositionally biased region" description="Polar residues" evidence="1">
    <location>
        <begin position="159"/>
        <end position="179"/>
    </location>
</feature>
<proteinExistence type="predicted"/>